<dbReference type="RefSeq" id="WP_130591168.1">
    <property type="nucleotide sequence ID" value="NZ_CP034752.1"/>
</dbReference>
<dbReference type="CDD" id="cd20707">
    <property type="entry name" value="MIX_III"/>
    <property type="match status" value="1"/>
</dbReference>
<sequence>MSQSKDFICDCQTKGLAILPVRYAVVPKTVAQKLPAWADQSWAKSKGFKAELDPEQYHYALRVVRQGFIYVYLSALEESERWRVFSIAKDGTLWKQASAKAAKLKDKSDCSTPGHQATRTEFFCISEPEKCGQIWIAYSEHKWSENTLKKYAADPGLRMKEIKASEWQVPSNKDDIAKATEESLNSVLDYCPDFDYGSFPDIDYGLPVPYSEIFNIKNSWDFIKARDKHFNITKGKKNDFSFIDNKVEIQTSNDFFIKNRKGKANETESLMMGSAVGKCNPLIIALEDPIGSCREINSAFNEVPSKLIRYTRELEYYFSAWSLIGGIKPLIENYNSIQERARAEQETNPERRKRLINRTNLRDLWKAEPVDLQHFEILDEITDYSPDATYDAQLEAHINTVNMHIKHKRANGYDKPEYVSMDRWAKYQKKLDKTGSYESFNQEYQKLQNRVKELSEKRCTELVKLIRDNLLNVILEDYDTEDLSANLVDAVEFREVVSDIVDGIGATKSGLSLIDEWLDNVSENTQKNYLRRALAFNQSDMVGEIDTIFSERNKKEDEYPNELTEDDVTTILAQVKWSKLADLYKKSQSYVNTQLRIATNASDVKGIYKPDAGLKYFSDRLLINFGFRFLFTSYGPVTKAGGVLLTNFIHIASFVSEPTSRSIVGNIFSSQFYGVKFYIDKLKGINTTVNAKNETHYANIKSAVSEIEEISAKSTPKSGVAVRNPDASIPARNAIVDVRLAFLVAILEVWNLTNVMKALDGEPNNEKLKEKVTIAILATIGASTETFAQLSKLVATESSNTFKALKIGGAVISSGAGILNACIDAKSIIINIDNNHYGMAGMYFIRAVMNFGSSGAGILTALTYSTSFMEYFIERSFSKYLITRKFGQEAISVASRVLLFRSIAMGAGIYISVIILAITIIIYLAEDDELELWMERCAFGIRKEGDYFSGNLKEQEKQFKMALSKVLNVEFEMELDPDAYLQVPPRIPPNMMDVFFGAWR</sequence>
<dbReference type="Proteomes" id="UP000293154">
    <property type="component" value="Chromosome"/>
</dbReference>
<protein>
    <recommendedName>
        <fullName evidence="2">Toxin VasX N-terminal region domain-containing protein</fullName>
    </recommendedName>
</protein>
<dbReference type="EMBL" id="CP034752">
    <property type="protein sequence ID" value="QBH96220.1"/>
    <property type="molecule type" value="Genomic_DNA"/>
</dbReference>
<keyword evidence="1" id="KW-0812">Transmembrane</keyword>
<dbReference type="OrthoDB" id="6178961at2"/>
<feature type="transmembrane region" description="Helical" evidence="1">
    <location>
        <begin position="898"/>
        <end position="925"/>
    </location>
</feature>
<evidence type="ECO:0000313" key="3">
    <source>
        <dbReference type="EMBL" id="QBH96220.1"/>
    </source>
</evidence>
<dbReference type="InterPro" id="IPR048126">
    <property type="entry name" value="Toxin_VasX"/>
</dbReference>
<dbReference type="Pfam" id="PF20249">
    <property type="entry name" value="VasX_N"/>
    <property type="match status" value="1"/>
</dbReference>
<keyword evidence="4" id="KW-1185">Reference proteome</keyword>
<dbReference type="NCBIfam" id="NF041559">
    <property type="entry name" value="BTH_I2691_fam"/>
    <property type="match status" value="1"/>
</dbReference>
<evidence type="ECO:0000313" key="4">
    <source>
        <dbReference type="Proteomes" id="UP000293154"/>
    </source>
</evidence>
<evidence type="ECO:0000259" key="2">
    <source>
        <dbReference type="Pfam" id="PF20249"/>
    </source>
</evidence>
<proteinExistence type="predicted"/>
<dbReference type="AlphaFoldDB" id="A0A411WJ71"/>
<accession>A0A411WJ71</accession>
<keyword evidence="1" id="KW-0472">Membrane</keyword>
<name>A0A411WJ71_9GAMM</name>
<dbReference type="KEGG" id="prag:EKN56_07290"/>
<gene>
    <name evidence="3" type="ORF">EKN56_07290</name>
</gene>
<organism evidence="3 4">
    <name type="scientific">Limnobaculum zhutongyuii</name>
    <dbReference type="NCBI Taxonomy" id="2498113"/>
    <lineage>
        <taxon>Bacteria</taxon>
        <taxon>Pseudomonadati</taxon>
        <taxon>Pseudomonadota</taxon>
        <taxon>Gammaproteobacteria</taxon>
        <taxon>Enterobacterales</taxon>
        <taxon>Budviciaceae</taxon>
        <taxon>Limnobaculum</taxon>
    </lineage>
</organism>
<feature type="domain" description="Toxin VasX N-terminal region" evidence="2">
    <location>
        <begin position="9"/>
        <end position="160"/>
    </location>
</feature>
<evidence type="ECO:0000256" key="1">
    <source>
        <dbReference type="SAM" id="Phobius"/>
    </source>
</evidence>
<reference evidence="3 4" key="1">
    <citation type="submission" date="2019-03" db="EMBL/GenBank/DDBJ databases">
        <title>Pragia sp. nov. isolated from the gut tract of Carduelis flavirostris.</title>
        <authorList>
            <person name="Ge Y."/>
        </authorList>
    </citation>
    <scope>NUCLEOTIDE SEQUENCE [LARGE SCALE GENOMIC DNA]</scope>
    <source>
        <strain evidence="3 4">CF-458</strain>
    </source>
</reference>
<keyword evidence="1" id="KW-1133">Transmembrane helix</keyword>
<dbReference type="InterPro" id="IPR046864">
    <property type="entry name" value="VasX_N"/>
</dbReference>